<gene>
    <name evidence="1" type="ORF">CRM22_000943</name>
</gene>
<dbReference type="EMBL" id="SJOL01001817">
    <property type="protein sequence ID" value="TGZ74420.1"/>
    <property type="molecule type" value="Genomic_DNA"/>
</dbReference>
<organism evidence="1 2">
    <name type="scientific">Opisthorchis felineus</name>
    <dbReference type="NCBI Taxonomy" id="147828"/>
    <lineage>
        <taxon>Eukaryota</taxon>
        <taxon>Metazoa</taxon>
        <taxon>Spiralia</taxon>
        <taxon>Lophotrochozoa</taxon>
        <taxon>Platyhelminthes</taxon>
        <taxon>Trematoda</taxon>
        <taxon>Digenea</taxon>
        <taxon>Opisthorchiida</taxon>
        <taxon>Opisthorchiata</taxon>
        <taxon>Opisthorchiidae</taxon>
        <taxon>Opisthorchis</taxon>
    </lineage>
</organism>
<dbReference type="OrthoDB" id="419198at2759"/>
<name>A0A4S2MCT1_OPIFE</name>
<reference evidence="1 2" key="1">
    <citation type="journal article" date="2019" name="BMC Genomics">
        <title>New insights from Opisthorchis felineus genome: update on genomics of the epidemiologically important liver flukes.</title>
        <authorList>
            <person name="Ershov N.I."/>
            <person name="Mordvinov V.A."/>
            <person name="Prokhortchouk E.B."/>
            <person name="Pakharukova M.Y."/>
            <person name="Gunbin K.V."/>
            <person name="Ustyantsev K."/>
            <person name="Genaev M.A."/>
            <person name="Blinov A.G."/>
            <person name="Mazur A."/>
            <person name="Boulygina E."/>
            <person name="Tsygankova S."/>
            <person name="Khrameeva E."/>
            <person name="Chekanov N."/>
            <person name="Fan G."/>
            <person name="Xiao A."/>
            <person name="Zhang H."/>
            <person name="Xu X."/>
            <person name="Yang H."/>
            <person name="Solovyev V."/>
            <person name="Lee S.M."/>
            <person name="Liu X."/>
            <person name="Afonnikov D.A."/>
            <person name="Skryabin K.G."/>
        </authorList>
    </citation>
    <scope>NUCLEOTIDE SEQUENCE [LARGE SCALE GENOMIC DNA]</scope>
    <source>
        <strain evidence="1">AK-0245</strain>
        <tissue evidence="1">Whole organism</tissue>
    </source>
</reference>
<accession>A0A4S2MCT1</accession>
<comment type="caution">
    <text evidence="1">The sequence shown here is derived from an EMBL/GenBank/DDBJ whole genome shotgun (WGS) entry which is preliminary data.</text>
</comment>
<sequence>MKVQNVHSDSSGTSLRVVNEQSDILAMLSRKYLVPCNKHFQSSCHQNFLGTPNISLYNTQMHDSGVKQARTPLNNKRHLFSKMSSKWASHLDFVTKRGNNQV</sequence>
<evidence type="ECO:0000313" key="2">
    <source>
        <dbReference type="Proteomes" id="UP000308267"/>
    </source>
</evidence>
<dbReference type="AlphaFoldDB" id="A0A4S2MCT1"/>
<evidence type="ECO:0000313" key="1">
    <source>
        <dbReference type="EMBL" id="TGZ74420.1"/>
    </source>
</evidence>
<proteinExistence type="predicted"/>
<dbReference type="Proteomes" id="UP000308267">
    <property type="component" value="Unassembled WGS sequence"/>
</dbReference>
<protein>
    <submittedName>
        <fullName evidence="1">Uncharacterized protein</fullName>
    </submittedName>
</protein>
<keyword evidence="2" id="KW-1185">Reference proteome</keyword>